<dbReference type="SUPFAM" id="SSF55347">
    <property type="entry name" value="Glyceraldehyde-3-phosphate dehydrogenase-like, C-terminal domain"/>
    <property type="match status" value="1"/>
</dbReference>
<dbReference type="InterPro" id="IPR055170">
    <property type="entry name" value="GFO_IDH_MocA-like_dom"/>
</dbReference>
<dbReference type="Pfam" id="PF01408">
    <property type="entry name" value="GFO_IDH_MocA"/>
    <property type="match status" value="1"/>
</dbReference>
<dbReference type="RefSeq" id="WP_310913408.1">
    <property type="nucleotide sequence ID" value="NZ_JAVLVT010000008.1"/>
</dbReference>
<protein>
    <submittedName>
        <fullName evidence="4">Gfo/Idh/MocA family oxidoreductase</fullName>
    </submittedName>
</protein>
<evidence type="ECO:0000313" key="5">
    <source>
        <dbReference type="Proteomes" id="UP001250214"/>
    </source>
</evidence>
<gene>
    <name evidence="4" type="ORF">RIF23_16280</name>
</gene>
<evidence type="ECO:0000313" key="4">
    <source>
        <dbReference type="EMBL" id="MDS1271852.1"/>
    </source>
</evidence>
<dbReference type="Gene3D" id="3.30.360.10">
    <property type="entry name" value="Dihydrodipicolinate Reductase, domain 2"/>
    <property type="match status" value="1"/>
</dbReference>
<dbReference type="InterPro" id="IPR036291">
    <property type="entry name" value="NAD(P)-bd_dom_sf"/>
</dbReference>
<dbReference type="Gene3D" id="3.40.50.720">
    <property type="entry name" value="NAD(P)-binding Rossmann-like Domain"/>
    <property type="match status" value="1"/>
</dbReference>
<keyword evidence="1" id="KW-0560">Oxidoreductase</keyword>
<feature type="domain" description="Gfo/Idh/MocA-like oxidoreductase N-terminal" evidence="2">
    <location>
        <begin position="3"/>
        <end position="115"/>
    </location>
</feature>
<dbReference type="Pfam" id="PF22725">
    <property type="entry name" value="GFO_IDH_MocA_C3"/>
    <property type="match status" value="1"/>
</dbReference>
<dbReference type="EMBL" id="JAVLVT010000008">
    <property type="protein sequence ID" value="MDS1271852.1"/>
    <property type="molecule type" value="Genomic_DNA"/>
</dbReference>
<dbReference type="InterPro" id="IPR000683">
    <property type="entry name" value="Gfo/Idh/MocA-like_OxRdtase_N"/>
</dbReference>
<sequence>MTVRFGLLGTGYWAAETQGAALAAHPEVDLAAVWGRDPAKAEVLAQRYGARAYGDLDPLLAEVDAVAIALPPQVQGELALRAARAGCHLLLDKPVALSPTVAAEITAEADRRGLAGVVFFTQRFNPAIDDFLTKTAAAGNTNEAQAVVHASMYAPGSPYAESRWRQEEGGLWDLGPHALSVLVPVLGPVVEVMAMAAPRQTTHLLTRHEGGAVGNLSVTVDAALDARCWQVSFCTEEGWREVPAGERSAVAAFGGAIDRLVAGTRPGAPAEPCGLAFGRDVVAVLSAAQTSVREGRAVAVGAELPRR</sequence>
<accession>A0ABU2H975</accession>
<dbReference type="InterPro" id="IPR050463">
    <property type="entry name" value="Gfo/Idh/MocA_oxidrdct_glycsds"/>
</dbReference>
<dbReference type="PANTHER" id="PTHR43818">
    <property type="entry name" value="BCDNA.GH03377"/>
    <property type="match status" value="1"/>
</dbReference>
<keyword evidence="5" id="KW-1185">Reference proteome</keyword>
<comment type="caution">
    <text evidence="4">The sequence shown here is derived from an EMBL/GenBank/DDBJ whole genome shotgun (WGS) entry which is preliminary data.</text>
</comment>
<evidence type="ECO:0000259" key="3">
    <source>
        <dbReference type="Pfam" id="PF22725"/>
    </source>
</evidence>
<evidence type="ECO:0000259" key="2">
    <source>
        <dbReference type="Pfam" id="PF01408"/>
    </source>
</evidence>
<dbReference type="PANTHER" id="PTHR43818:SF11">
    <property type="entry name" value="BCDNA.GH03377"/>
    <property type="match status" value="1"/>
</dbReference>
<reference evidence="5" key="1">
    <citation type="submission" date="2023-07" db="EMBL/GenBank/DDBJ databases">
        <title>Novel species in the genus Lipingzhangella isolated from Sambhar Salt Lake.</title>
        <authorList>
            <person name="Jiya N."/>
            <person name="Kajale S."/>
            <person name="Sharma A."/>
        </authorList>
    </citation>
    <scope>NUCLEOTIDE SEQUENCE [LARGE SCALE GENOMIC DNA]</scope>
    <source>
        <strain evidence="5">LS1_29</strain>
    </source>
</reference>
<feature type="domain" description="GFO/IDH/MocA-like oxidoreductase" evidence="3">
    <location>
        <begin position="148"/>
        <end position="225"/>
    </location>
</feature>
<name>A0ABU2H975_9ACTN</name>
<evidence type="ECO:0000256" key="1">
    <source>
        <dbReference type="ARBA" id="ARBA00023002"/>
    </source>
</evidence>
<proteinExistence type="predicted"/>
<dbReference type="SUPFAM" id="SSF51735">
    <property type="entry name" value="NAD(P)-binding Rossmann-fold domains"/>
    <property type="match status" value="1"/>
</dbReference>
<organism evidence="4 5">
    <name type="scientific">Lipingzhangella rawalii</name>
    <dbReference type="NCBI Taxonomy" id="2055835"/>
    <lineage>
        <taxon>Bacteria</taxon>
        <taxon>Bacillati</taxon>
        <taxon>Actinomycetota</taxon>
        <taxon>Actinomycetes</taxon>
        <taxon>Streptosporangiales</taxon>
        <taxon>Nocardiopsidaceae</taxon>
        <taxon>Lipingzhangella</taxon>
    </lineage>
</organism>
<dbReference type="Proteomes" id="UP001250214">
    <property type="component" value="Unassembled WGS sequence"/>
</dbReference>